<dbReference type="AlphaFoldDB" id="A0AAD0FM76"/>
<dbReference type="SUPFAM" id="SSF52540">
    <property type="entry name" value="P-loop containing nucleoside triphosphate hydrolases"/>
    <property type="match status" value="1"/>
</dbReference>
<evidence type="ECO:0000313" key="1">
    <source>
        <dbReference type="EMBL" id="AUI07702.1"/>
    </source>
</evidence>
<sequence length="348" mass="39092">MRANHEATVDPGLGTFRTVFTKRGEPIVETVAMEEALTKIVLAIEKGYRGIGLHSQTRYGKTFLSRYICKNLDWCPFSCVAVSAVVRAIGINESAFMDWMIAQLGQRPIARQSAQNRIDRVINAIEMMLNNAGVDRLLLVVDDANLIETAALQHFATLDNELEKRGKSIFVVFLFQDNHTSNKQEAINKLHAPPQIRGRFFTQFHPFHGIRSAKDLRVFLQRFEDDTEMAPGAGVTLPRSLASHLYDGPFRIAEYSEKLWEFGVQQRAAAGRGEFDEWPLQAVNVMAQYIAKRIITKPGFTEMTDMDLKMAIGYCDLVEYDSACAELNFTPDRGSLAGPEGDMEYGDV</sequence>
<evidence type="ECO:0000313" key="2">
    <source>
        <dbReference type="Proteomes" id="UP000234414"/>
    </source>
</evidence>
<reference evidence="1 2" key="1">
    <citation type="submission" date="2017-12" db="EMBL/GenBank/DDBJ databases">
        <title>Complete Genome Sequence of Stenotrophomonas maltophilia CSM2.</title>
        <authorList>
            <person name="Castro-Jaimes S."/>
            <person name="Lopez-Leal G."/>
            <person name="Barberena Jonas C."/>
            <person name="Bustos P."/>
            <person name="Perez-Oseguera A."/>
            <person name="Cevallos M.A."/>
        </authorList>
    </citation>
    <scope>NUCLEOTIDE SEQUENCE [LARGE SCALE GENOMIC DNA]</scope>
    <source>
        <strain evidence="1 2">CSM2</strain>
    </source>
</reference>
<dbReference type="Gene3D" id="3.40.50.300">
    <property type="entry name" value="P-loop containing nucleotide triphosphate hydrolases"/>
    <property type="match status" value="1"/>
</dbReference>
<dbReference type="EMBL" id="CP025298">
    <property type="protein sequence ID" value="AUI07702.1"/>
    <property type="molecule type" value="Genomic_DNA"/>
</dbReference>
<name>A0AAD0FM76_STEMA</name>
<gene>
    <name evidence="1" type="ORF">SmaCSM2_11105</name>
</gene>
<proteinExistence type="predicted"/>
<dbReference type="Proteomes" id="UP000234414">
    <property type="component" value="Chromosome"/>
</dbReference>
<organism evidence="1 2">
    <name type="scientific">Stenotrophomonas maltophilia</name>
    <name type="common">Pseudomonas maltophilia</name>
    <name type="synonym">Xanthomonas maltophilia</name>
    <dbReference type="NCBI Taxonomy" id="40324"/>
    <lineage>
        <taxon>Bacteria</taxon>
        <taxon>Pseudomonadati</taxon>
        <taxon>Pseudomonadota</taxon>
        <taxon>Gammaproteobacteria</taxon>
        <taxon>Lysobacterales</taxon>
        <taxon>Lysobacteraceae</taxon>
        <taxon>Stenotrophomonas</taxon>
        <taxon>Stenotrophomonas maltophilia group</taxon>
    </lineage>
</organism>
<protein>
    <submittedName>
        <fullName evidence="1">Uncharacterized protein</fullName>
    </submittedName>
</protein>
<dbReference type="InterPro" id="IPR027417">
    <property type="entry name" value="P-loop_NTPase"/>
</dbReference>
<dbReference type="RefSeq" id="WP_101765470.1">
    <property type="nucleotide sequence ID" value="NZ_CP025298.1"/>
</dbReference>
<accession>A0AAD0FM76</accession>